<gene>
    <name evidence="1" type="ORF">FHL15_007163</name>
</gene>
<dbReference type="EMBL" id="VFLP01000041">
    <property type="protein sequence ID" value="TRX91844.1"/>
    <property type="molecule type" value="Genomic_DNA"/>
</dbReference>
<evidence type="ECO:0000313" key="2">
    <source>
        <dbReference type="Proteomes" id="UP000319160"/>
    </source>
</evidence>
<proteinExistence type="predicted"/>
<evidence type="ECO:0000313" key="1">
    <source>
        <dbReference type="EMBL" id="TRX91844.1"/>
    </source>
</evidence>
<comment type="caution">
    <text evidence="1">The sequence shown here is derived from an EMBL/GenBank/DDBJ whole genome shotgun (WGS) entry which is preliminary data.</text>
</comment>
<sequence length="288" mass="32888">MKSDLQDLLRKIGLAAVTLWEEPCTERHLQMFYLSAQSLCLQTVVQSKLLKGFERLGGLSGIYLNRPIQAMIHFAFGDIITLSLDRQIALRRLGHHAIVLCALAYTVDDIMAMPPVFFNFLLRHVEHFIQVRKLSNRLCNVDISAALTSCTINMRTDDRDRLYSIVNVAEPFTGPASHIPVTGEMLPDNMFPKVWNTEAVISTLDTVLCPILAEAIRQSQHYKKERENEMSRTTECVSITIPGDFRRDAFISLWVDREQAFQIRNYLDMQYAEILPATEYPPSPYGSY</sequence>
<organism evidence="1 2">
    <name type="scientific">Xylaria flabelliformis</name>
    <dbReference type="NCBI Taxonomy" id="2512241"/>
    <lineage>
        <taxon>Eukaryota</taxon>
        <taxon>Fungi</taxon>
        <taxon>Dikarya</taxon>
        <taxon>Ascomycota</taxon>
        <taxon>Pezizomycotina</taxon>
        <taxon>Sordariomycetes</taxon>
        <taxon>Xylariomycetidae</taxon>
        <taxon>Xylariales</taxon>
        <taxon>Xylariaceae</taxon>
        <taxon>Xylaria</taxon>
    </lineage>
</organism>
<dbReference type="AlphaFoldDB" id="A0A553HV64"/>
<protein>
    <submittedName>
        <fullName evidence="1">Uncharacterized protein</fullName>
    </submittedName>
</protein>
<accession>A0A553HV64</accession>
<keyword evidence="2" id="KW-1185">Reference proteome</keyword>
<dbReference type="OrthoDB" id="10459521at2759"/>
<name>A0A553HV64_9PEZI</name>
<dbReference type="Proteomes" id="UP000319160">
    <property type="component" value="Unassembled WGS sequence"/>
</dbReference>
<reference evidence="2" key="1">
    <citation type="submission" date="2019-06" db="EMBL/GenBank/DDBJ databases">
        <title>Draft genome sequence of the griseofulvin-producing fungus Xylaria cubensis strain G536.</title>
        <authorList>
            <person name="Mead M.E."/>
            <person name="Raja H.A."/>
            <person name="Steenwyk J.L."/>
            <person name="Knowles S.L."/>
            <person name="Oberlies N.H."/>
            <person name="Rokas A."/>
        </authorList>
    </citation>
    <scope>NUCLEOTIDE SEQUENCE [LARGE SCALE GENOMIC DNA]</scope>
    <source>
        <strain evidence="2">G536</strain>
    </source>
</reference>